<dbReference type="PANTHER" id="PTHR39639:SF1">
    <property type="entry name" value="DUF262 DOMAIN-CONTAINING PROTEIN"/>
    <property type="match status" value="1"/>
</dbReference>
<evidence type="ECO:0000259" key="1">
    <source>
        <dbReference type="Pfam" id="PF03235"/>
    </source>
</evidence>
<name>A0A1L6ZPC8_BACIA</name>
<protein>
    <recommendedName>
        <fullName evidence="1">GmrSD restriction endonucleases N-terminal domain-containing protein</fullName>
    </recommendedName>
</protein>
<organism evidence="2 3">
    <name type="scientific">Bacillus safensis</name>
    <dbReference type="NCBI Taxonomy" id="561879"/>
    <lineage>
        <taxon>Bacteria</taxon>
        <taxon>Bacillati</taxon>
        <taxon>Bacillota</taxon>
        <taxon>Bacilli</taxon>
        <taxon>Bacillales</taxon>
        <taxon>Bacillaceae</taxon>
        <taxon>Bacillus</taxon>
    </lineage>
</organism>
<accession>A0A1L6ZPC8</accession>
<dbReference type="AlphaFoldDB" id="A0A1L6ZPC8"/>
<dbReference type="InterPro" id="IPR004919">
    <property type="entry name" value="GmrSD_N"/>
</dbReference>
<sequence length="345" mass="40100">MDRAKRGSVTWGAKQIKKMYKKGSINLNHPIQRKSEQWDNYGQSQFMNWVVEGFPVYPLVALKEDGVYYILDGKQRLSTIFSFMDNEFVLHDETPSSNGYPMAEMLYEELPEELQEEIQDFSITIKYYEDLTDEEIERLFEGLNMGKPLSNIQAARAKLGVSLSEEIVTLTDHEIFNNENSKIIMSKNDIKGEANLRVITEFFLIKDVFEWGYEIPSSGVTPKVISNYLKSLRDNNNTSRYFEEAKEVLDYLYDVIDTPNKSFLKPANLPMLFYTANYAIVNDIDREAFKDWYESFTTEFKKKKEERTGMVQTYTEFGGEGSKKPHKYLGRTNTLIESLKETVQS</sequence>
<dbReference type="EMBL" id="CP015608">
    <property type="protein sequence ID" value="APT48376.1"/>
    <property type="molecule type" value="Genomic_DNA"/>
</dbReference>
<keyword evidence="2" id="KW-0614">Plasmid</keyword>
<dbReference type="Proteomes" id="UP000185426">
    <property type="component" value="Plasmid unnamed1"/>
</dbReference>
<reference evidence="2 3" key="1">
    <citation type="submission" date="2016-05" db="EMBL/GenBank/DDBJ databases">
        <title>Complete Genome and Methylome Analysis of Psychrotrophic Bacterial Isolates from Antarctic Lake Untersee.</title>
        <authorList>
            <person name="Fomenkov A."/>
            <person name="Akimov V.N."/>
            <person name="Vasilyeva L.V."/>
            <person name="Andersen D."/>
            <person name="Vincze T."/>
            <person name="Roberts R.J."/>
        </authorList>
    </citation>
    <scope>NUCLEOTIDE SEQUENCE [LARGE SCALE GENOMIC DNA]</scope>
    <source>
        <strain evidence="2 3">U14-5</strain>
        <plasmid evidence="2 3">unnamed1</plasmid>
    </source>
</reference>
<evidence type="ECO:0000313" key="2">
    <source>
        <dbReference type="EMBL" id="APT48376.1"/>
    </source>
</evidence>
<dbReference type="PANTHER" id="PTHR39639">
    <property type="entry name" value="CHROMOSOME 16, WHOLE GENOME SHOTGUN SEQUENCE"/>
    <property type="match status" value="1"/>
</dbReference>
<dbReference type="Pfam" id="PF03235">
    <property type="entry name" value="GmrSD_N"/>
    <property type="match status" value="1"/>
</dbReference>
<dbReference type="RefSeq" id="WP_075623802.1">
    <property type="nucleotide sequence ID" value="NZ_CP015608.1"/>
</dbReference>
<feature type="domain" description="GmrSD restriction endonucleases N-terminal" evidence="1">
    <location>
        <begin position="16"/>
        <end position="153"/>
    </location>
</feature>
<gene>
    <name evidence="2" type="ORF">BSA145_21170</name>
</gene>
<evidence type="ECO:0000313" key="3">
    <source>
        <dbReference type="Proteomes" id="UP000185426"/>
    </source>
</evidence>
<geneLocation type="plasmid" evidence="2 3">
    <name>unnamed1</name>
</geneLocation>
<proteinExistence type="predicted"/>